<accession>A0ABM0RZL4</accession>
<dbReference type="PANTHER" id="PTHR23234:SF9">
    <property type="entry name" value="ZINC FINGER PROTEIN 850-LIKE"/>
    <property type="match status" value="1"/>
</dbReference>
<protein>
    <submittedName>
        <fullName evidence="10">Zinc finger protein 136-like</fullName>
    </submittedName>
</protein>
<dbReference type="Gene3D" id="3.30.160.60">
    <property type="entry name" value="Classic Zinc Finger"/>
    <property type="match status" value="1"/>
</dbReference>
<feature type="domain" description="C2H2-type" evidence="8">
    <location>
        <begin position="30"/>
        <end position="61"/>
    </location>
</feature>
<keyword evidence="3" id="KW-0677">Repeat</keyword>
<reference evidence="10" key="1">
    <citation type="submission" date="2025-08" db="UniProtKB">
        <authorList>
            <consortium name="RefSeq"/>
        </authorList>
    </citation>
    <scope>IDENTIFICATION</scope>
</reference>
<proteinExistence type="predicted"/>
<evidence type="ECO:0000256" key="2">
    <source>
        <dbReference type="ARBA" id="ARBA00022723"/>
    </source>
</evidence>
<organism evidence="9 10">
    <name type="scientific">Galeopterus variegatus</name>
    <name type="common">Malayan flying lemur</name>
    <name type="synonym">Cynocephalus variegatus</name>
    <dbReference type="NCBI Taxonomy" id="482537"/>
    <lineage>
        <taxon>Eukaryota</taxon>
        <taxon>Metazoa</taxon>
        <taxon>Chordata</taxon>
        <taxon>Craniata</taxon>
        <taxon>Vertebrata</taxon>
        <taxon>Euteleostomi</taxon>
        <taxon>Mammalia</taxon>
        <taxon>Eutheria</taxon>
        <taxon>Euarchontoglires</taxon>
        <taxon>Dermoptera</taxon>
        <taxon>Cynocephalidae</taxon>
        <taxon>Galeopterus</taxon>
    </lineage>
</organism>
<feature type="region of interest" description="Disordered" evidence="7">
    <location>
        <begin position="53"/>
        <end position="78"/>
    </location>
</feature>
<keyword evidence="4 6" id="KW-0863">Zinc-finger</keyword>
<feature type="compositionally biased region" description="Low complexity" evidence="7">
    <location>
        <begin position="69"/>
        <end position="78"/>
    </location>
</feature>
<dbReference type="PROSITE" id="PS50157">
    <property type="entry name" value="ZINC_FINGER_C2H2_2"/>
    <property type="match status" value="1"/>
</dbReference>
<keyword evidence="5" id="KW-0862">Zinc</keyword>
<name>A0ABM0RZL4_GALVR</name>
<evidence type="ECO:0000256" key="4">
    <source>
        <dbReference type="ARBA" id="ARBA00022771"/>
    </source>
</evidence>
<dbReference type="InterPro" id="IPR013087">
    <property type="entry name" value="Znf_C2H2_type"/>
</dbReference>
<dbReference type="PROSITE" id="PS00028">
    <property type="entry name" value="ZINC_FINGER_C2H2_1"/>
    <property type="match status" value="1"/>
</dbReference>
<gene>
    <name evidence="10" type="primary">LOC103603341</name>
</gene>
<dbReference type="InterPro" id="IPR050758">
    <property type="entry name" value="Znf_C2H2-type"/>
</dbReference>
<dbReference type="Proteomes" id="UP000694923">
    <property type="component" value="Unplaced"/>
</dbReference>
<keyword evidence="2" id="KW-0479">Metal-binding</keyword>
<evidence type="ECO:0000259" key="8">
    <source>
        <dbReference type="PROSITE" id="PS50157"/>
    </source>
</evidence>
<sequence>MTVHTYVWESFDAASTFQVHERTHTGEKHYECKKCGEAFSSHLSTEKHMTIHESAHTGEKPCESKKGGKALSLSSSIQ</sequence>
<dbReference type="GeneID" id="103603341"/>
<dbReference type="PANTHER" id="PTHR23234">
    <property type="entry name" value="ZNF44 PROTEIN"/>
    <property type="match status" value="1"/>
</dbReference>
<evidence type="ECO:0000256" key="6">
    <source>
        <dbReference type="PROSITE-ProRule" id="PRU00042"/>
    </source>
</evidence>
<evidence type="ECO:0000256" key="5">
    <source>
        <dbReference type="ARBA" id="ARBA00022833"/>
    </source>
</evidence>
<feature type="compositionally biased region" description="Basic and acidic residues" evidence="7">
    <location>
        <begin position="53"/>
        <end position="66"/>
    </location>
</feature>
<evidence type="ECO:0000313" key="9">
    <source>
        <dbReference type="Proteomes" id="UP000694923"/>
    </source>
</evidence>
<evidence type="ECO:0000256" key="3">
    <source>
        <dbReference type="ARBA" id="ARBA00022737"/>
    </source>
</evidence>
<evidence type="ECO:0000256" key="1">
    <source>
        <dbReference type="ARBA" id="ARBA00004123"/>
    </source>
</evidence>
<evidence type="ECO:0000313" key="10">
    <source>
        <dbReference type="RefSeq" id="XP_008586055.1"/>
    </source>
</evidence>
<feature type="non-terminal residue" evidence="10">
    <location>
        <position position="78"/>
    </location>
</feature>
<evidence type="ECO:0000256" key="7">
    <source>
        <dbReference type="SAM" id="MobiDB-lite"/>
    </source>
</evidence>
<comment type="subcellular location">
    <subcellularLocation>
        <location evidence="1">Nucleus</location>
    </subcellularLocation>
</comment>
<dbReference type="InterPro" id="IPR036236">
    <property type="entry name" value="Znf_C2H2_sf"/>
</dbReference>
<dbReference type="RefSeq" id="XP_008586055.1">
    <property type="nucleotide sequence ID" value="XM_008587833.1"/>
</dbReference>
<dbReference type="Pfam" id="PF00096">
    <property type="entry name" value="zf-C2H2"/>
    <property type="match status" value="1"/>
</dbReference>
<keyword evidence="9" id="KW-1185">Reference proteome</keyword>
<dbReference type="SUPFAM" id="SSF57667">
    <property type="entry name" value="beta-beta-alpha zinc fingers"/>
    <property type="match status" value="1"/>
</dbReference>